<proteinExistence type="predicted"/>
<dbReference type="PANTHER" id="PTHR12318">
    <property type="entry name" value="TESTOSTERONE-REGULATED PROTEIN RP2"/>
    <property type="match status" value="1"/>
</dbReference>
<dbReference type="InterPro" id="IPR000086">
    <property type="entry name" value="NUDIX_hydrolase_dom"/>
</dbReference>
<dbReference type="GO" id="GO:0046872">
    <property type="term" value="F:metal ion binding"/>
    <property type="evidence" value="ECO:0007669"/>
    <property type="project" value="UniProtKB-KW"/>
</dbReference>
<dbReference type="Gene3D" id="3.90.79.10">
    <property type="entry name" value="Nucleoside Triphosphate Pyrophosphohydrolase"/>
    <property type="match status" value="2"/>
</dbReference>
<feature type="domain" description="Nudix hydrolase" evidence="7">
    <location>
        <begin position="2"/>
        <end position="182"/>
    </location>
</feature>
<comment type="caution">
    <text evidence="8">The sequence shown here is derived from an EMBL/GenBank/DDBJ whole genome shotgun (WGS) entry which is preliminary data.</text>
</comment>
<dbReference type="InterPro" id="IPR039121">
    <property type="entry name" value="NUDT19"/>
</dbReference>
<evidence type="ECO:0000313" key="8">
    <source>
        <dbReference type="EMBL" id="KIP99365.1"/>
    </source>
</evidence>
<evidence type="ECO:0000256" key="1">
    <source>
        <dbReference type="ARBA" id="ARBA00001936"/>
    </source>
</evidence>
<keyword evidence="4 8" id="KW-0378">Hydrolase</keyword>
<dbReference type="PANTHER" id="PTHR12318:SF0">
    <property type="entry name" value="ACYL-COENZYME A DIPHOSPHATASE NUDT19"/>
    <property type="match status" value="1"/>
</dbReference>
<evidence type="ECO:0000256" key="4">
    <source>
        <dbReference type="ARBA" id="ARBA00022801"/>
    </source>
</evidence>
<name>A0A0D0JUX1_AGRTU</name>
<keyword evidence="5" id="KW-0460">Magnesium</keyword>
<reference evidence="8 9" key="1">
    <citation type="submission" date="2014-12" db="EMBL/GenBank/DDBJ databases">
        <title>16Stimator: statistical estimation of ribosomal gene copy numbers from draft genome assemblies.</title>
        <authorList>
            <person name="Perisin M.A."/>
            <person name="Vetter M."/>
            <person name="Gilbert J.A."/>
            <person name="Bergelson J."/>
        </authorList>
    </citation>
    <scope>NUCLEOTIDE SEQUENCE [LARGE SCALE GENOMIC DNA]</scope>
    <source>
        <strain evidence="8 9">MEJ076</strain>
    </source>
</reference>
<dbReference type="Proteomes" id="UP000035017">
    <property type="component" value="Unassembled WGS sequence"/>
</dbReference>
<evidence type="ECO:0000256" key="6">
    <source>
        <dbReference type="ARBA" id="ARBA00023211"/>
    </source>
</evidence>
<evidence type="ECO:0000313" key="9">
    <source>
        <dbReference type="Proteomes" id="UP000035017"/>
    </source>
</evidence>
<keyword evidence="6" id="KW-0464">Manganese</keyword>
<dbReference type="PROSITE" id="PS51462">
    <property type="entry name" value="NUDIX"/>
    <property type="match status" value="1"/>
</dbReference>
<protein>
    <submittedName>
        <fullName evidence="8">Hydrolase</fullName>
    </submittedName>
</protein>
<gene>
    <name evidence="8" type="ORF">RU07_21570</name>
</gene>
<evidence type="ECO:0000259" key="7">
    <source>
        <dbReference type="PROSITE" id="PS51462"/>
    </source>
</evidence>
<keyword evidence="3" id="KW-0479">Metal-binding</keyword>
<sequence length="211" mass="23910">MRPKDAASILLMDRSTQIIRVLMGKRSSAHVFMPDVYVFPGGKRDREDSTLPFASDLHPIVLDNLMRASSKTVSQRRARALALAALRELHEETGLRFQSDEQGNGGPDLSCLRFVARAITPPGRIRRYDTRFFCCFTDEVGIDPAAARDSDELQNLEWLDIKDNSGVNMAPITRLVLEDVTKFVIGDRSLQFESPVRQYFERRGTFTRGFL</sequence>
<dbReference type="AlphaFoldDB" id="A0A0D0JUX1"/>
<comment type="cofactor">
    <cofactor evidence="1">
        <name>Mn(2+)</name>
        <dbReference type="ChEBI" id="CHEBI:29035"/>
    </cofactor>
</comment>
<evidence type="ECO:0000256" key="5">
    <source>
        <dbReference type="ARBA" id="ARBA00022842"/>
    </source>
</evidence>
<dbReference type="InterPro" id="IPR015797">
    <property type="entry name" value="NUDIX_hydrolase-like_dom_sf"/>
</dbReference>
<accession>A0A0D0JUX1</accession>
<dbReference type="SUPFAM" id="SSF55811">
    <property type="entry name" value="Nudix"/>
    <property type="match status" value="1"/>
</dbReference>
<dbReference type="OrthoDB" id="9805905at2"/>
<evidence type="ECO:0000256" key="3">
    <source>
        <dbReference type="ARBA" id="ARBA00022723"/>
    </source>
</evidence>
<evidence type="ECO:0000256" key="2">
    <source>
        <dbReference type="ARBA" id="ARBA00001946"/>
    </source>
</evidence>
<dbReference type="EMBL" id="JXQV01000030">
    <property type="protein sequence ID" value="KIP99365.1"/>
    <property type="molecule type" value="Genomic_DNA"/>
</dbReference>
<dbReference type="GO" id="GO:0016818">
    <property type="term" value="F:hydrolase activity, acting on acid anhydrides, in phosphorus-containing anhydrides"/>
    <property type="evidence" value="ECO:0007669"/>
    <property type="project" value="InterPro"/>
</dbReference>
<comment type="cofactor">
    <cofactor evidence="2">
        <name>Mg(2+)</name>
        <dbReference type="ChEBI" id="CHEBI:18420"/>
    </cofactor>
</comment>
<organism evidence="8 9">
    <name type="scientific">Agrobacterium tumefaciens</name>
    <dbReference type="NCBI Taxonomy" id="358"/>
    <lineage>
        <taxon>Bacteria</taxon>
        <taxon>Pseudomonadati</taxon>
        <taxon>Pseudomonadota</taxon>
        <taxon>Alphaproteobacteria</taxon>
        <taxon>Hyphomicrobiales</taxon>
        <taxon>Rhizobiaceae</taxon>
        <taxon>Rhizobium/Agrobacterium group</taxon>
        <taxon>Agrobacterium</taxon>
        <taxon>Agrobacterium tumefaciens complex</taxon>
    </lineage>
</organism>